<gene>
    <name evidence="3" type="ORF">C7B77_26455</name>
</gene>
<evidence type="ECO:0000313" key="3">
    <source>
        <dbReference type="EMBL" id="PSB42909.1"/>
    </source>
</evidence>
<evidence type="ECO:0000256" key="2">
    <source>
        <dbReference type="SAM" id="Phobius"/>
    </source>
</evidence>
<feature type="coiled-coil region" evidence="1">
    <location>
        <begin position="188"/>
        <end position="215"/>
    </location>
</feature>
<dbReference type="AlphaFoldDB" id="A0A2T1FDB7"/>
<proteinExistence type="predicted"/>
<dbReference type="RefSeq" id="WP_106312038.1">
    <property type="nucleotide sequence ID" value="NZ_PVWO01000567.1"/>
</dbReference>
<evidence type="ECO:0000256" key="1">
    <source>
        <dbReference type="SAM" id="Coils"/>
    </source>
</evidence>
<dbReference type="InterPro" id="IPR047709">
    <property type="entry name" value="HpsJ-like"/>
</dbReference>
<accession>A0A2T1FDB7</accession>
<evidence type="ECO:0000313" key="4">
    <source>
        <dbReference type="Proteomes" id="UP000238937"/>
    </source>
</evidence>
<keyword evidence="2" id="KW-1133">Transmembrane helix</keyword>
<feature type="transmembrane region" description="Helical" evidence="2">
    <location>
        <begin position="12"/>
        <end position="35"/>
    </location>
</feature>
<dbReference type="Proteomes" id="UP000238937">
    <property type="component" value="Unassembled WGS sequence"/>
</dbReference>
<protein>
    <submittedName>
        <fullName evidence="3">Uncharacterized protein</fullName>
    </submittedName>
</protein>
<dbReference type="OrthoDB" id="532366at2"/>
<reference evidence="3 4" key="1">
    <citation type="submission" date="2018-03" db="EMBL/GenBank/DDBJ databases">
        <title>The ancient ancestry and fast evolution of plastids.</title>
        <authorList>
            <person name="Moore K.R."/>
            <person name="Magnabosco C."/>
            <person name="Momper L."/>
            <person name="Gold D.A."/>
            <person name="Bosak T."/>
            <person name="Fournier G.P."/>
        </authorList>
    </citation>
    <scope>NUCLEOTIDE SEQUENCE [LARGE SCALE GENOMIC DNA]</scope>
    <source>
        <strain evidence="3 4">CCALA 037</strain>
    </source>
</reference>
<dbReference type="EMBL" id="PVWO01000567">
    <property type="protein sequence ID" value="PSB42909.1"/>
    <property type="molecule type" value="Genomic_DNA"/>
</dbReference>
<feature type="transmembrane region" description="Helical" evidence="2">
    <location>
        <begin position="90"/>
        <end position="114"/>
    </location>
</feature>
<feature type="transmembrane region" description="Helical" evidence="2">
    <location>
        <begin position="55"/>
        <end position="78"/>
    </location>
</feature>
<keyword evidence="1" id="KW-0175">Coiled coil</keyword>
<keyword evidence="2" id="KW-0812">Transmembrane</keyword>
<dbReference type="NCBIfam" id="NF038305">
    <property type="entry name" value="HpsJ_fam"/>
    <property type="match status" value="1"/>
</dbReference>
<name>A0A2T1FDB7_9CYAN</name>
<organism evidence="3 4">
    <name type="scientific">Chamaesiphon polymorphus CCALA 037</name>
    <dbReference type="NCBI Taxonomy" id="2107692"/>
    <lineage>
        <taxon>Bacteria</taxon>
        <taxon>Bacillati</taxon>
        <taxon>Cyanobacteriota</taxon>
        <taxon>Cyanophyceae</taxon>
        <taxon>Gomontiellales</taxon>
        <taxon>Chamaesiphonaceae</taxon>
        <taxon>Chamaesiphon</taxon>
    </lineage>
</organism>
<keyword evidence="4" id="KW-1185">Reference proteome</keyword>
<keyword evidence="2" id="KW-0472">Membrane</keyword>
<sequence>MQPTVSSFLTPLALKTAGVVLILSLPIDLAFTLLFVPESVGADPTQWWLMATSQLAQRGLLPLVGIAFIAIGDWIEIVSTEDGGSRGNGWRIVVFSLSSLLGLIFLMIIPFQLLTTNTLQNQKLKTIDDTVAQRKAEVKSQNKDKIQQQITAIDAEIKSGRVQGQAANDLKNTRGNLQLLLNDPKKLAQEVDNIVKQLDKEKQKAQSQVSNEVLQTGIRTSLTSLPLAIAYTTIGWMGLRRVLK</sequence>
<comment type="caution">
    <text evidence="3">The sequence shown here is derived from an EMBL/GenBank/DDBJ whole genome shotgun (WGS) entry which is preliminary data.</text>
</comment>